<dbReference type="InterPro" id="IPR052988">
    <property type="entry name" value="Oryzine_lactonohydrolase"/>
</dbReference>
<evidence type="ECO:0000256" key="1">
    <source>
        <dbReference type="ARBA" id="ARBA00004141"/>
    </source>
</evidence>
<evidence type="ECO:0000313" key="12">
    <source>
        <dbReference type="Proteomes" id="UP000319257"/>
    </source>
</evidence>
<keyword evidence="12" id="KW-1185">Reference proteome</keyword>
<protein>
    <recommendedName>
        <fullName evidence="9">Major facilitator superfamily (MFS) profile domain-containing protein</fullName>
    </recommendedName>
</protein>
<comment type="similarity">
    <text evidence="2">Belongs to the GMC oxidoreductase family.</text>
</comment>
<dbReference type="GO" id="GO:0016614">
    <property type="term" value="F:oxidoreductase activity, acting on CH-OH group of donors"/>
    <property type="evidence" value="ECO:0007669"/>
    <property type="project" value="InterPro"/>
</dbReference>
<feature type="transmembrane region" description="Helical" evidence="8">
    <location>
        <begin position="872"/>
        <end position="896"/>
    </location>
</feature>
<dbReference type="InterPro" id="IPR036188">
    <property type="entry name" value="FAD/NAD-bd_sf"/>
</dbReference>
<dbReference type="EMBL" id="SKBQ01000006">
    <property type="protein sequence ID" value="TPX09098.1"/>
    <property type="molecule type" value="Genomic_DNA"/>
</dbReference>
<dbReference type="PROSITE" id="PS00624">
    <property type="entry name" value="GMC_OXRED_2"/>
    <property type="match status" value="1"/>
</dbReference>
<dbReference type="GO" id="GO:0016020">
    <property type="term" value="C:membrane"/>
    <property type="evidence" value="ECO:0007669"/>
    <property type="project" value="UniProtKB-SubCell"/>
</dbReference>
<dbReference type="PROSITE" id="PS50850">
    <property type="entry name" value="MFS"/>
    <property type="match status" value="1"/>
</dbReference>
<dbReference type="Pfam" id="PF00083">
    <property type="entry name" value="Sugar_tr"/>
    <property type="match status" value="1"/>
</dbReference>
<dbReference type="GO" id="GO:0050660">
    <property type="term" value="F:flavin adenine dinucleotide binding"/>
    <property type="evidence" value="ECO:0007669"/>
    <property type="project" value="InterPro"/>
</dbReference>
<dbReference type="Proteomes" id="UP000319257">
    <property type="component" value="Unassembled WGS sequence"/>
</dbReference>
<dbReference type="SUPFAM" id="SSF103473">
    <property type="entry name" value="MFS general substrate transporter"/>
    <property type="match status" value="1"/>
</dbReference>
<dbReference type="SUPFAM" id="SSF63829">
    <property type="entry name" value="Calcium-dependent phosphotriesterase"/>
    <property type="match status" value="1"/>
</dbReference>
<dbReference type="InterPro" id="IPR005829">
    <property type="entry name" value="Sugar_transporter_CS"/>
</dbReference>
<dbReference type="InterPro" id="IPR011042">
    <property type="entry name" value="6-blade_b-propeller_TolB-like"/>
</dbReference>
<gene>
    <name evidence="10" type="ORF">E0L32_001558</name>
    <name evidence="11" type="ORF">E0L32_001639</name>
</gene>
<dbReference type="InterPro" id="IPR007867">
    <property type="entry name" value="GMC_OxRtase_C"/>
</dbReference>
<dbReference type="InParanoid" id="A0A507AW93"/>
<comment type="subcellular location">
    <subcellularLocation>
        <location evidence="1">Membrane</location>
        <topology evidence="1">Multi-pass membrane protein</topology>
    </subcellularLocation>
</comment>
<dbReference type="PROSITE" id="PS00216">
    <property type="entry name" value="SUGAR_TRANSPORT_1"/>
    <property type="match status" value="1"/>
</dbReference>
<comment type="similarity">
    <text evidence="3">Belongs to the major facilitator superfamily. Sugar transporter (TC 2.A.1.1) family.</text>
</comment>
<dbReference type="SUPFAM" id="SSF54373">
    <property type="entry name" value="FAD-linked reductases, C-terminal domain"/>
    <property type="match status" value="1"/>
</dbReference>
<dbReference type="OrthoDB" id="423498at2759"/>
<feature type="transmembrane region" description="Helical" evidence="8">
    <location>
        <begin position="692"/>
        <end position="713"/>
    </location>
</feature>
<dbReference type="Pfam" id="PF00732">
    <property type="entry name" value="GMC_oxred_N"/>
    <property type="match status" value="1"/>
</dbReference>
<feature type="transmembrane region" description="Helical" evidence="8">
    <location>
        <begin position="632"/>
        <end position="648"/>
    </location>
</feature>
<evidence type="ECO:0000259" key="9">
    <source>
        <dbReference type="PROSITE" id="PS50850"/>
    </source>
</evidence>
<dbReference type="NCBIfam" id="TIGR00879">
    <property type="entry name" value="SP"/>
    <property type="match status" value="1"/>
</dbReference>
<dbReference type="RefSeq" id="XP_030990809.1">
    <property type="nucleotide sequence ID" value="XM_031135650.1"/>
</dbReference>
<dbReference type="GO" id="GO:0022857">
    <property type="term" value="F:transmembrane transporter activity"/>
    <property type="evidence" value="ECO:0007669"/>
    <property type="project" value="InterPro"/>
</dbReference>
<proteinExistence type="inferred from homology"/>
<keyword evidence="6 8" id="KW-1133">Transmembrane helix</keyword>
<dbReference type="PANTHER" id="PTHR47064:SF2">
    <property type="entry name" value="SMP-30_GLUCONOLACTONASE_LRE-LIKE REGION DOMAIN-CONTAINING PROTEIN-RELATED"/>
    <property type="match status" value="1"/>
</dbReference>
<feature type="transmembrane region" description="Helical" evidence="8">
    <location>
        <begin position="942"/>
        <end position="961"/>
    </location>
</feature>
<sequence>MGVPPHETDKSKGTSFRPEKYEEPSLFRHLAVPVFIYTSAMSVIFLAIFWAFGLGESKAIATPSQAQVINQTSFNVLSSVPPPTVANGTTPFIPPGTSKQSLMEKPFHIYDDEFRAVLGDNPTLSLIARTDKDPIFHEAVVWSKSTDEAFFVQNAGAPAAGTGLNKSSIILKINISEAAAVSSQRNASGQVKVTTVPSNPMVVNPNGATNYRGQIVFAAEGQGADIPSALTLMNPRAPYNTTVILNNFFGRQFSSLNDAVVHPVNKDLYFTDTLYGYLQDFRPTPGIRNQVYRFNQGTGAVTAVADGFTLPNGVTFSPDGKRAYVSDTGINHGFFGFNYSDPASIYQFDVLKDGTWDNRKTFAFVDAGVPDGVHCDAAGNVYAGCGDGVQVWNPSGKLIGKIFLGTTAANFQFVGDGRMVICAETELYFATVAAKGDFAVNSAEHEESKLPIPSWTPTGKGKDVPLKFPNITGTPSTNCPLALSRSWTSSVLASQHLVKASRAVVKMGFDPFPQRKFFNRQLAFATTLIALSSFNYGFDNQGYATTQAMDPFQRQFGWYNAKTHSYYLEPSWLSLFNSLQYIGFAAGVFIGSLISARIGRRWCITIMSLWALCTATIAITSQHREQIMASRILNYVYIGIELSVVPVYQSEIVPTEIRGFVVSTYQLALLSGGLVINLVCRGTSTIDGQAAFRIPYGLFYLIPLISLSGIWFIPESPVWLQTKGRSEEARENLGKFRQGVFSEQDIEEQYQQMRIGIEISQEKARFLEIFQGSNLKRTLLVAFANFFQQATGQVFASQYGTIWVKSLNTVSPYNMSVILVCVDMFTTVIAIFSADRIGRKPLLYTGTAIQTVAYLVMGVLGCFAPTKELKLGIVSLLAIASAAFALGLATLIYVMSTEIPTPRLRDHTVRVGFITKVATNFVVGFSVPYIIDPKYGGLDAKIGFIFGGMCFVSLFFIFFCVPECKGRTLEEIELMFRHGVPLRKFKTFDTSTLVAAAKADDEEGALKKGGQPVHVETNFTVLFGVSGHIVARNASIMASENKTDNLPHDGQTFDYIIVGGGTSGLVVASRLSEDQDVSVLVIESGTDQSANPQVLTPGMEVELLDNADLRWTFVSPPQATLNNRPIIQAAGRMLGGSSGINGLVTMYPSRAIVDAWGALGNNGWSWDTLAPYYHKFAVTSAPPEALQSKARARQYYDESVAKKDDAPVKVSYSKGCTDDNSAWIDTFAGMGMQMKGDLRNGATIGAFQEGRTVDPATGMRSYAALAYLGEEVRKRPNLIVLTESDVTRVVINKGEASQNVTANGVVVRTSTGTEVTFRATREVILAAGAFHTPQILELSGVGDRALLEKHGIHVYVDNPNVGEHIRDHPMILLSFEASDKATSLDILRDPAVLQAAVAELTSAGDGLLARTVASQAFTPLVHASGAMDAHATQNLFEQHLSAPSKEQEILRSVFEDPENPVLHFIFGPGQVSVPRTSFREFYNQSAPENYLTIMLLPAHPFSRGGVHITSDRLEDQPAWDPRYNSEAIDMEIAARGVMFVEKLITTKPFSDLIRDGGKRMPDIIANDLEKAREVVRQRETPAMHATGSCGMRPRQQGGVVDERLRVYGVKGLRIVDASVVPLEPLGNIQSTVYAVAERAADLIKEDRVNGLP</sequence>
<dbReference type="Gene3D" id="1.20.1250.20">
    <property type="entry name" value="MFS general substrate transporter like domains"/>
    <property type="match status" value="1"/>
</dbReference>
<dbReference type="InterPro" id="IPR020846">
    <property type="entry name" value="MFS_dom"/>
</dbReference>
<evidence type="ECO:0000256" key="3">
    <source>
        <dbReference type="ARBA" id="ARBA00010992"/>
    </source>
</evidence>
<accession>A0A507AW93</accession>
<evidence type="ECO:0000313" key="10">
    <source>
        <dbReference type="EMBL" id="TPX09098.1"/>
    </source>
</evidence>
<dbReference type="InterPro" id="IPR036259">
    <property type="entry name" value="MFS_trans_sf"/>
</dbReference>
<evidence type="ECO:0000256" key="2">
    <source>
        <dbReference type="ARBA" id="ARBA00010790"/>
    </source>
</evidence>
<feature type="transmembrane region" description="Helical" evidence="8">
    <location>
        <begin position="841"/>
        <end position="866"/>
    </location>
</feature>
<feature type="transmembrane region" description="Helical" evidence="8">
    <location>
        <begin position="602"/>
        <end position="620"/>
    </location>
</feature>
<dbReference type="PANTHER" id="PTHR47064">
    <property type="entry name" value="PUTATIVE (AFU_ORTHOLOGUE AFUA_1G08990)-RELATED"/>
    <property type="match status" value="1"/>
</dbReference>
<dbReference type="GeneID" id="41969005"/>
<dbReference type="Gene3D" id="2.120.10.30">
    <property type="entry name" value="TolB, C-terminal domain"/>
    <property type="match status" value="1"/>
</dbReference>
<dbReference type="Pfam" id="PF08450">
    <property type="entry name" value="SGL"/>
    <property type="match status" value="1"/>
</dbReference>
<feature type="transmembrane region" description="Helical" evidence="8">
    <location>
        <begin position="660"/>
        <end position="680"/>
    </location>
</feature>
<dbReference type="EMBL" id="SKBQ01000006">
    <property type="protein sequence ID" value="TPX09179.1"/>
    <property type="molecule type" value="Genomic_DNA"/>
</dbReference>
<dbReference type="InterPro" id="IPR013658">
    <property type="entry name" value="SGL"/>
</dbReference>
<dbReference type="SUPFAM" id="SSF51905">
    <property type="entry name" value="FAD/NAD(P)-binding domain"/>
    <property type="match status" value="1"/>
</dbReference>
<evidence type="ECO:0000256" key="7">
    <source>
        <dbReference type="ARBA" id="ARBA00023136"/>
    </source>
</evidence>
<comment type="caution">
    <text evidence="10">The sequence shown here is derived from an EMBL/GenBank/DDBJ whole genome shotgun (WGS) entry which is preliminary data.</text>
</comment>
<evidence type="ECO:0000313" key="11">
    <source>
        <dbReference type="EMBL" id="TPX09179.1"/>
    </source>
</evidence>
<organism evidence="10 12">
    <name type="scientific">Thyridium curvatum</name>
    <dbReference type="NCBI Taxonomy" id="1093900"/>
    <lineage>
        <taxon>Eukaryota</taxon>
        <taxon>Fungi</taxon>
        <taxon>Dikarya</taxon>
        <taxon>Ascomycota</taxon>
        <taxon>Pezizomycotina</taxon>
        <taxon>Sordariomycetes</taxon>
        <taxon>Sordariomycetidae</taxon>
        <taxon>Thyridiales</taxon>
        <taxon>Thyridiaceae</taxon>
        <taxon>Thyridium</taxon>
    </lineage>
</organism>
<dbReference type="Gene3D" id="3.30.560.10">
    <property type="entry name" value="Glucose Oxidase, domain 3"/>
    <property type="match status" value="1"/>
</dbReference>
<keyword evidence="5 8" id="KW-0812">Transmembrane</keyword>
<feature type="transmembrane region" description="Helical" evidence="8">
    <location>
        <begin position="908"/>
        <end position="930"/>
    </location>
</feature>
<dbReference type="Pfam" id="PF05199">
    <property type="entry name" value="GMC_oxred_C"/>
    <property type="match status" value="1"/>
</dbReference>
<keyword evidence="4" id="KW-0813">Transport</keyword>
<reference evidence="10 12" key="1">
    <citation type="submission" date="2019-06" db="EMBL/GenBank/DDBJ databases">
        <title>Draft genome sequence of the filamentous fungus Phialemoniopsis curvata isolated from diesel fuel.</title>
        <authorList>
            <person name="Varaljay V.A."/>
            <person name="Lyon W.J."/>
            <person name="Crouch A.L."/>
            <person name="Drake C.E."/>
            <person name="Hollomon J.M."/>
            <person name="Nadeau L.J."/>
            <person name="Nunn H.S."/>
            <person name="Stevenson B.S."/>
            <person name="Bojanowski C.L."/>
            <person name="Crookes-Goodson W.J."/>
        </authorList>
    </citation>
    <scope>NUCLEOTIDE SEQUENCE [LARGE SCALE GENOMIC DNA]</scope>
    <source>
        <strain evidence="10 12">D216</strain>
    </source>
</reference>
<dbReference type="Gene3D" id="3.50.50.60">
    <property type="entry name" value="FAD/NAD(P)-binding domain"/>
    <property type="match status" value="1"/>
</dbReference>
<dbReference type="FunFam" id="1.20.1250.20:FF:000078">
    <property type="entry name" value="MFS maltose transporter, putative"/>
    <property type="match status" value="1"/>
</dbReference>
<dbReference type="InterPro" id="IPR005828">
    <property type="entry name" value="MFS_sugar_transport-like"/>
</dbReference>
<feature type="transmembrane region" description="Helical" evidence="8">
    <location>
        <begin position="30"/>
        <end position="52"/>
    </location>
</feature>
<dbReference type="InterPro" id="IPR003663">
    <property type="entry name" value="Sugar/inositol_transpt"/>
</dbReference>
<feature type="transmembrane region" description="Helical" evidence="8">
    <location>
        <begin position="572"/>
        <end position="596"/>
    </location>
</feature>
<evidence type="ECO:0000256" key="5">
    <source>
        <dbReference type="ARBA" id="ARBA00022692"/>
    </source>
</evidence>
<feature type="domain" description="Major facilitator superfamily (MFS) profile" evidence="9">
    <location>
        <begin position="525"/>
        <end position="965"/>
    </location>
</feature>
<keyword evidence="7 8" id="KW-0472">Membrane</keyword>
<dbReference type="STRING" id="1093900.A0A507AW93"/>
<evidence type="ECO:0000256" key="8">
    <source>
        <dbReference type="SAM" id="Phobius"/>
    </source>
</evidence>
<evidence type="ECO:0000256" key="4">
    <source>
        <dbReference type="ARBA" id="ARBA00022448"/>
    </source>
</evidence>
<feature type="transmembrane region" description="Helical" evidence="8">
    <location>
        <begin position="813"/>
        <end position="834"/>
    </location>
</feature>
<name>A0A507AW93_9PEZI</name>
<evidence type="ECO:0000256" key="6">
    <source>
        <dbReference type="ARBA" id="ARBA00022989"/>
    </source>
</evidence>
<dbReference type="InterPro" id="IPR000172">
    <property type="entry name" value="GMC_OxRdtase_N"/>
</dbReference>